<dbReference type="GO" id="GO:0005811">
    <property type="term" value="C:lipid droplet"/>
    <property type="evidence" value="ECO:0007669"/>
    <property type="project" value="InterPro"/>
</dbReference>
<evidence type="ECO:0000256" key="1">
    <source>
        <dbReference type="ARBA" id="ARBA00009755"/>
    </source>
</evidence>
<evidence type="ECO:0000256" key="3">
    <source>
        <dbReference type="ARBA" id="ARBA00023235"/>
    </source>
</evidence>
<dbReference type="Gene3D" id="1.50.10.20">
    <property type="match status" value="2"/>
</dbReference>
<dbReference type="InterPro" id="IPR008930">
    <property type="entry name" value="Terpenoid_cyclase/PrenylTrfase"/>
</dbReference>
<protein>
    <recommendedName>
        <fullName evidence="4">Terpene cyclase/mutase family member</fullName>
        <ecNumber evidence="4">5.4.99.-</ecNumber>
    </recommendedName>
</protein>
<reference evidence="7" key="1">
    <citation type="submission" date="2015-04" db="UniProtKB">
        <authorList>
            <consortium name="EnsemblPlants"/>
        </authorList>
    </citation>
    <scope>IDENTIFICATION</scope>
</reference>
<feature type="domain" description="Squalene cyclase C-terminal" evidence="5">
    <location>
        <begin position="402"/>
        <end position="713"/>
    </location>
</feature>
<dbReference type="PANTHER" id="PTHR11764:SF38">
    <property type="entry name" value="TERPENE CYCLASE_MUTASE FAMILY MEMBER"/>
    <property type="match status" value="1"/>
</dbReference>
<dbReference type="AlphaFoldDB" id="A0A0E0MER1"/>
<evidence type="ECO:0000313" key="7">
    <source>
        <dbReference type="EnsemblPlants" id="OPUNC11G09200.2"/>
    </source>
</evidence>
<dbReference type="Gramene" id="OPUNC11G09200.2">
    <property type="protein sequence ID" value="OPUNC11G09200.2"/>
    <property type="gene ID" value="OPUNC11G09200"/>
</dbReference>
<reference evidence="7" key="2">
    <citation type="submission" date="2018-05" db="EMBL/GenBank/DDBJ databases">
        <title>OpunRS2 (Oryza punctata Reference Sequence Version 2).</title>
        <authorList>
            <person name="Zhang J."/>
            <person name="Kudrna D."/>
            <person name="Lee S."/>
            <person name="Talag J."/>
            <person name="Welchert J."/>
            <person name="Wing R.A."/>
        </authorList>
    </citation>
    <scope>NUCLEOTIDE SEQUENCE [LARGE SCALE GENOMIC DNA]</scope>
</reference>
<name>A0A0E0MER1_ORYPU</name>
<dbReference type="CDD" id="cd02892">
    <property type="entry name" value="SQCY_1"/>
    <property type="match status" value="1"/>
</dbReference>
<organism evidence="7">
    <name type="scientific">Oryza punctata</name>
    <name type="common">Red rice</name>
    <dbReference type="NCBI Taxonomy" id="4537"/>
    <lineage>
        <taxon>Eukaryota</taxon>
        <taxon>Viridiplantae</taxon>
        <taxon>Streptophyta</taxon>
        <taxon>Embryophyta</taxon>
        <taxon>Tracheophyta</taxon>
        <taxon>Spermatophyta</taxon>
        <taxon>Magnoliopsida</taxon>
        <taxon>Liliopsida</taxon>
        <taxon>Poales</taxon>
        <taxon>Poaceae</taxon>
        <taxon>BOP clade</taxon>
        <taxon>Oryzoideae</taxon>
        <taxon>Oryzeae</taxon>
        <taxon>Oryzinae</taxon>
        <taxon>Oryza</taxon>
    </lineage>
</organism>
<dbReference type="SUPFAM" id="SSF48239">
    <property type="entry name" value="Terpenoid cyclases/Protein prenyltransferases"/>
    <property type="match status" value="2"/>
</dbReference>
<keyword evidence="8" id="KW-1185">Reference proteome</keyword>
<evidence type="ECO:0000259" key="6">
    <source>
        <dbReference type="Pfam" id="PF13249"/>
    </source>
</evidence>
<comment type="similarity">
    <text evidence="1 4">Belongs to the terpene cyclase/mutase family.</text>
</comment>
<dbReference type="eggNOG" id="KOG0497">
    <property type="taxonomic scope" value="Eukaryota"/>
</dbReference>
<dbReference type="GO" id="GO:0031559">
    <property type="term" value="F:oxidosqualene cyclase activity"/>
    <property type="evidence" value="ECO:0007669"/>
    <property type="project" value="UniProtKB-ARBA"/>
</dbReference>
<keyword evidence="2" id="KW-0677">Repeat</keyword>
<dbReference type="OMA" id="HTECTSS"/>
<dbReference type="FunFam" id="1.50.10.20:FF:000002">
    <property type="entry name" value="Terpene cyclase/mutase family member"/>
    <property type="match status" value="1"/>
</dbReference>
<evidence type="ECO:0000256" key="4">
    <source>
        <dbReference type="RuleBase" id="RU362003"/>
    </source>
</evidence>
<proteinExistence type="inferred from homology"/>
<dbReference type="InterPro" id="IPR018333">
    <property type="entry name" value="Squalene_cyclase"/>
</dbReference>
<dbReference type="InterPro" id="IPR032697">
    <property type="entry name" value="SQ_cyclase_N"/>
</dbReference>
<dbReference type="STRING" id="4537.A0A0E0MER1"/>
<dbReference type="EC" id="5.4.99.-" evidence="4"/>
<keyword evidence="3 4" id="KW-0413">Isomerase</keyword>
<feature type="domain" description="Squalene cyclase N-terminal" evidence="6">
    <location>
        <begin position="145"/>
        <end position="347"/>
    </location>
</feature>
<dbReference type="InterPro" id="IPR032696">
    <property type="entry name" value="SQ_cyclase_C"/>
</dbReference>
<dbReference type="PANTHER" id="PTHR11764">
    <property type="entry name" value="TERPENE CYCLASE/MUTASE FAMILY MEMBER"/>
    <property type="match status" value="1"/>
</dbReference>
<accession>A0A0E0MER1</accession>
<evidence type="ECO:0000256" key="2">
    <source>
        <dbReference type="ARBA" id="ARBA00022737"/>
    </source>
</evidence>
<dbReference type="NCBIfam" id="TIGR01787">
    <property type="entry name" value="squalene_cyclas"/>
    <property type="match status" value="1"/>
</dbReference>
<dbReference type="Proteomes" id="UP000026962">
    <property type="component" value="Chromosome 11"/>
</dbReference>
<dbReference type="GO" id="GO:0016104">
    <property type="term" value="P:triterpenoid biosynthetic process"/>
    <property type="evidence" value="ECO:0007669"/>
    <property type="project" value="InterPro"/>
</dbReference>
<sequence length="721" mass="82433">MWRLKIGQGAGNPLLRSPNGFVGRETWEFDPDAGSPEERAEVERLRHDFTRNRLTCRECDDLLMRRQERTELFYLGGCYIYMYAKQNNVYTNIQINKLKDSSEVTEEVLLTSLRRALNQYSSLQGEDGHWPGGYSGISFILPLLNEDGGWGTSTLGPSSMFGSCVNYATLRLLGEVLDEDNNALFKGRAWILSHGSATAAPQWAKIYFSIIGVYDWSGNNPIIPELWMLPHFLPIHPGRFWGFCRMVYMPMSYIYAKRFVGPITPTILAMREELYNVPYNKINWNDARCSCCKDDIIYPPSWLQNVTMSSLHKFVEPMFNIWPMNKIRQRALANLMDHIHYEDENSYHIGLCPINKVLNMICCWIENPNSLAFKKHLPRINDYLWIAEDGMTSKVYSGCQSWETAFIIQAYCSTGLTKEFGTTVRKAQDFLKIAQVTQNCPSYKSFYRERSKGSWTLSNGENCWSIPDTTAECLKALLLLSKIPSNDVGDPTKEWRLYDAVDVLLSYVNKDGTLSSIERKRTTSWVEFLNPSESFRNIIVDEPHTECTSSLIQALILFKEMYPSYRAEEIQKIVKSGASFIEKMQLKDGLVMAGRTYQNSSSIKKACNFLLSKQLNTGGWGESYVGSQIEEYVDTGKPHVVNTALAMLGLIYAGQVELDPAPIYRAAKELINMQLDTGEFPQQELVGNFNSSLFFNYPNYRNLFPIWALGEFRCRLLAKNC</sequence>
<evidence type="ECO:0000313" key="8">
    <source>
        <dbReference type="Proteomes" id="UP000026962"/>
    </source>
</evidence>
<dbReference type="EnsemblPlants" id="OPUNC11G09200.2">
    <property type="protein sequence ID" value="OPUNC11G09200.2"/>
    <property type="gene ID" value="OPUNC11G09200"/>
</dbReference>
<dbReference type="Pfam" id="PF13249">
    <property type="entry name" value="SQHop_cyclase_N"/>
    <property type="match status" value="1"/>
</dbReference>
<dbReference type="Pfam" id="PF13243">
    <property type="entry name" value="SQHop_cyclase_C"/>
    <property type="match status" value="1"/>
</dbReference>
<evidence type="ECO:0000259" key="5">
    <source>
        <dbReference type="Pfam" id="PF13243"/>
    </source>
</evidence>